<dbReference type="PROSITE" id="PS50082">
    <property type="entry name" value="WD_REPEATS_2"/>
    <property type="match status" value="1"/>
</dbReference>
<dbReference type="PROSITE" id="PS50294">
    <property type="entry name" value="WD_REPEATS_REGION"/>
    <property type="match status" value="1"/>
</dbReference>
<dbReference type="Proteomes" id="UP001157418">
    <property type="component" value="Unassembled WGS sequence"/>
</dbReference>
<dbReference type="InterPro" id="IPR015943">
    <property type="entry name" value="WD40/YVTN_repeat-like_dom_sf"/>
</dbReference>
<gene>
    <name evidence="2" type="ORF">LVIROSA_LOCUS39645</name>
</gene>
<reference evidence="2 3" key="1">
    <citation type="submission" date="2022-01" db="EMBL/GenBank/DDBJ databases">
        <authorList>
            <person name="Xiong W."/>
            <person name="Schranz E."/>
        </authorList>
    </citation>
    <scope>NUCLEOTIDE SEQUENCE [LARGE SCALE GENOMIC DNA]</scope>
</reference>
<feature type="repeat" description="WD" evidence="1">
    <location>
        <begin position="51"/>
        <end position="84"/>
    </location>
</feature>
<evidence type="ECO:0000313" key="2">
    <source>
        <dbReference type="EMBL" id="CAH1454471.1"/>
    </source>
</evidence>
<dbReference type="PANTHER" id="PTHR19845:SF0">
    <property type="entry name" value="KATANIN P80 WD40 REPEAT-CONTAINING SUBUNIT B1"/>
    <property type="match status" value="1"/>
</dbReference>
<comment type="caution">
    <text evidence="2">The sequence shown here is derived from an EMBL/GenBank/DDBJ whole genome shotgun (WGS) entry which is preliminary data.</text>
</comment>
<accession>A0AAU9PW31</accession>
<evidence type="ECO:0000256" key="1">
    <source>
        <dbReference type="PROSITE-ProRule" id="PRU00221"/>
    </source>
</evidence>
<organism evidence="2 3">
    <name type="scientific">Lactuca virosa</name>
    <dbReference type="NCBI Taxonomy" id="75947"/>
    <lineage>
        <taxon>Eukaryota</taxon>
        <taxon>Viridiplantae</taxon>
        <taxon>Streptophyta</taxon>
        <taxon>Embryophyta</taxon>
        <taxon>Tracheophyta</taxon>
        <taxon>Spermatophyta</taxon>
        <taxon>Magnoliopsida</taxon>
        <taxon>eudicotyledons</taxon>
        <taxon>Gunneridae</taxon>
        <taxon>Pentapetalae</taxon>
        <taxon>asterids</taxon>
        <taxon>campanulids</taxon>
        <taxon>Asterales</taxon>
        <taxon>Asteraceae</taxon>
        <taxon>Cichorioideae</taxon>
        <taxon>Cichorieae</taxon>
        <taxon>Lactucinae</taxon>
        <taxon>Lactuca</taxon>
    </lineage>
</organism>
<dbReference type="GO" id="GO:0007019">
    <property type="term" value="P:microtubule depolymerization"/>
    <property type="evidence" value="ECO:0007669"/>
    <property type="project" value="TreeGrafter"/>
</dbReference>
<dbReference type="InterPro" id="IPR036322">
    <property type="entry name" value="WD40_repeat_dom_sf"/>
</dbReference>
<dbReference type="GO" id="GO:0008352">
    <property type="term" value="C:katanin complex"/>
    <property type="evidence" value="ECO:0007669"/>
    <property type="project" value="TreeGrafter"/>
</dbReference>
<proteinExistence type="predicted"/>
<evidence type="ECO:0000313" key="3">
    <source>
        <dbReference type="Proteomes" id="UP001157418"/>
    </source>
</evidence>
<name>A0AAU9PW31_9ASTR</name>
<dbReference type="Pfam" id="PF00400">
    <property type="entry name" value="WD40"/>
    <property type="match status" value="1"/>
</dbReference>
<dbReference type="EMBL" id="CAKMRJ010005745">
    <property type="protein sequence ID" value="CAH1454471.1"/>
    <property type="molecule type" value="Genomic_DNA"/>
</dbReference>
<dbReference type="Gene3D" id="2.130.10.10">
    <property type="entry name" value="YVTN repeat-like/Quinoprotein amine dehydrogenase"/>
    <property type="match status" value="1"/>
</dbReference>
<sequence length="118" mass="13478">MPFHQLYEEDSASQSLPAPSFFGTSGSTSVEKLLRYLKIWDIRRKGCIHTYKGHPRGVNATRFTPDGRWVVSGGEDNSVKVFDLLLFILYRLHDHLLNLTRSHQSGRSTQGKHIPKLE</sequence>
<dbReference type="AlphaFoldDB" id="A0AAU9PW31"/>
<dbReference type="SUPFAM" id="SSF50978">
    <property type="entry name" value="WD40 repeat-like"/>
    <property type="match status" value="1"/>
</dbReference>
<dbReference type="InterPro" id="IPR001680">
    <property type="entry name" value="WD40_rpt"/>
</dbReference>
<dbReference type="PANTHER" id="PTHR19845">
    <property type="entry name" value="KATANIN P80 SUBUNIT"/>
    <property type="match status" value="1"/>
</dbReference>
<keyword evidence="1" id="KW-0853">WD repeat</keyword>
<keyword evidence="3" id="KW-1185">Reference proteome</keyword>
<dbReference type="SMART" id="SM00320">
    <property type="entry name" value="WD40"/>
    <property type="match status" value="1"/>
</dbReference>
<protein>
    <submittedName>
        <fullName evidence="2">Uncharacterized protein</fullName>
    </submittedName>
</protein>